<reference evidence="3 4" key="1">
    <citation type="submission" date="2006-02" db="EMBL/GenBank/DDBJ databases">
        <authorList>
            <person name="Waterbury J."/>
            <person name="Ferriera S."/>
            <person name="Johnson J."/>
            <person name="Kravitz S."/>
            <person name="Halpern A."/>
            <person name="Remington K."/>
            <person name="Beeson K."/>
            <person name="Tran B."/>
            <person name="Rogers Y.-H."/>
            <person name="Friedman R."/>
            <person name="Venter J.C."/>
        </authorList>
    </citation>
    <scope>NUCLEOTIDE SEQUENCE [LARGE SCALE GENOMIC DNA]</scope>
    <source>
        <strain evidence="3 4">Nb-231</strain>
    </source>
</reference>
<evidence type="ECO:0000313" key="3">
    <source>
        <dbReference type="EMBL" id="EAR21326.1"/>
    </source>
</evidence>
<evidence type="ECO:0000259" key="2">
    <source>
        <dbReference type="Pfam" id="PF00850"/>
    </source>
</evidence>
<feature type="domain" description="Histone deacetylase" evidence="2">
    <location>
        <begin position="40"/>
        <end position="325"/>
    </location>
</feature>
<dbReference type="PRINTS" id="PR01270">
    <property type="entry name" value="HDASUPER"/>
</dbReference>
<comment type="similarity">
    <text evidence="1">Belongs to the histone deacetylase family.</text>
</comment>
<dbReference type="InterPro" id="IPR023696">
    <property type="entry name" value="Ureohydrolase_dom_sf"/>
</dbReference>
<dbReference type="InterPro" id="IPR037138">
    <property type="entry name" value="His_deacetylse_dom_sf"/>
</dbReference>
<dbReference type="AlphaFoldDB" id="A4BSQ6"/>
<dbReference type="Gene3D" id="3.40.800.20">
    <property type="entry name" value="Histone deacetylase domain"/>
    <property type="match status" value="1"/>
</dbReference>
<dbReference type="CDD" id="cd11599">
    <property type="entry name" value="HDAC_classII_2"/>
    <property type="match status" value="1"/>
</dbReference>
<evidence type="ECO:0000256" key="1">
    <source>
        <dbReference type="ARBA" id="ARBA00005947"/>
    </source>
</evidence>
<dbReference type="SUPFAM" id="SSF52768">
    <property type="entry name" value="Arginase/deacetylase"/>
    <property type="match status" value="1"/>
</dbReference>
<organism evidence="3 4">
    <name type="scientific">Nitrococcus mobilis Nb-231</name>
    <dbReference type="NCBI Taxonomy" id="314278"/>
    <lineage>
        <taxon>Bacteria</taxon>
        <taxon>Pseudomonadati</taxon>
        <taxon>Pseudomonadota</taxon>
        <taxon>Gammaproteobacteria</taxon>
        <taxon>Chromatiales</taxon>
        <taxon>Ectothiorhodospiraceae</taxon>
        <taxon>Nitrococcus</taxon>
    </lineage>
</organism>
<protein>
    <submittedName>
        <fullName evidence="3">Histone deacetylase/AcuC/AphA family protein</fullName>
    </submittedName>
</protein>
<comment type="caution">
    <text evidence="3">The sequence shown here is derived from an EMBL/GenBank/DDBJ whole genome shotgun (WGS) entry which is preliminary data.</text>
</comment>
<dbReference type="GO" id="GO:0040029">
    <property type="term" value="P:epigenetic regulation of gene expression"/>
    <property type="evidence" value="ECO:0007669"/>
    <property type="project" value="TreeGrafter"/>
</dbReference>
<dbReference type="PANTHER" id="PTHR10625">
    <property type="entry name" value="HISTONE DEACETYLASE HDAC1-RELATED"/>
    <property type="match status" value="1"/>
</dbReference>
<gene>
    <name evidence="3" type="ORF">NB231_08715</name>
</gene>
<dbReference type="InterPro" id="IPR000286">
    <property type="entry name" value="HDACs"/>
</dbReference>
<dbReference type="HOGENOM" id="CLU_007727_8_1_6"/>
<dbReference type="Pfam" id="PF00850">
    <property type="entry name" value="Hist_deacetyl"/>
    <property type="match status" value="1"/>
</dbReference>
<dbReference type="Proteomes" id="UP000003374">
    <property type="component" value="Unassembled WGS sequence"/>
</dbReference>
<dbReference type="GO" id="GO:0004407">
    <property type="term" value="F:histone deacetylase activity"/>
    <property type="evidence" value="ECO:0007669"/>
    <property type="project" value="TreeGrafter"/>
</dbReference>
<proteinExistence type="inferred from homology"/>
<accession>A4BSQ6</accession>
<name>A4BSQ6_9GAMM</name>
<dbReference type="EMBL" id="AAOF01000010">
    <property type="protein sequence ID" value="EAR21326.1"/>
    <property type="molecule type" value="Genomic_DNA"/>
</dbReference>
<evidence type="ECO:0000313" key="4">
    <source>
        <dbReference type="Proteomes" id="UP000003374"/>
    </source>
</evidence>
<sequence length="327" mass="35541">MFGASGSGNIRQFGQEHVDKMATWLITHPAFLQHDTGYDHPECANRLRAILAALDTPAFAELVRCEAEAATLEEIGRVHERRYIEQILMMIPASGWRSLDPDTMISPASGEAALRAVGAVRQAVDAVMSGAARRVFCAVRPPGHHSEPARAMGFCLFNNVAVGALQARCRYAARNIAVVDFDVHHGNGTQTMLAGREGFLYTSTHQQPLFPNTGRREENRPGVLYNIPLPPGAGSAAFRKHFRSEIIAALADFRPDLILVSAGFDAHESDPLAELALTDDDYQWATEELVAVAEACCQGRIVSTLEGGYNLQALARSVARHVAALML</sequence>
<dbReference type="PANTHER" id="PTHR10625:SF10">
    <property type="entry name" value="HISTONE DEACETYLASE HDAC1"/>
    <property type="match status" value="1"/>
</dbReference>
<dbReference type="InterPro" id="IPR023801">
    <property type="entry name" value="His_deacetylse_dom"/>
</dbReference>
<keyword evidence="4" id="KW-1185">Reference proteome</keyword>
<dbReference type="STRING" id="314278.NB231_08715"/>
<dbReference type="eggNOG" id="COG0123">
    <property type="taxonomic scope" value="Bacteria"/>
</dbReference>